<proteinExistence type="predicted"/>
<comment type="caution">
    <text evidence="1">The sequence shown here is derived from an EMBL/GenBank/DDBJ whole genome shotgun (WGS) entry which is preliminary data.</text>
</comment>
<evidence type="ECO:0000313" key="2">
    <source>
        <dbReference type="Proteomes" id="UP000178348"/>
    </source>
</evidence>
<sequence length="598" mass="69641">MNSETKNCQNCKQPFTIEPEDFNFYEKIKVPPPTWCWQCRAMRRMSFYNMRYLYSRTCAATGKKIFTTLPPDSPIPPYDYDYWVSDAWDPMQYGRDYDFSKPFFEQMRELFHVVPWNLQWGPSVNSDYGMTGYSKNCYLCFDSGYLEDSAYSVTLHDSKQCLDMVNCQYCELCYYCINCNNCYKTFFSRDCTACTDVWFSENCSGCMNCFGCTGLRSKNYYIFNEPYSKEAYAAKLEELQIGTWSGLLRAKERFEKLRKQNPVKYRHSVQTKDCTGDYMYNAAELRNCFFAGNAQNCINCQSIIYGPIKDSVDLTSSGPHAELNYETIGCGPNVSRLRFSYYSMSTTGSEYIIGCTQSSDLFGCVGIRSKKYCILNKPYSKEEYGALVDKIKKHMADMPYIDAGGRVYSYGEFFPPDMSPWGYNETQAQEYFPLERDDIEKQGFRWREFEKRIYSVTKKASELPDRIEDAGDKLLEEVIQCAHEEKNDHPWGCGSSCPTAFRLTREELQFYRQMHLPLPRMCFNCRHFERIAWRNKPHLWHRSCHCAGEKSANGVYANTSIHPSHAKGEPCPNEFETSYAPERPEIVYCETCYQSEVA</sequence>
<reference evidence="1 2" key="1">
    <citation type="journal article" date="2016" name="Nat. Commun.">
        <title>Thousands of microbial genomes shed light on interconnected biogeochemical processes in an aquifer system.</title>
        <authorList>
            <person name="Anantharaman K."/>
            <person name="Brown C.T."/>
            <person name="Hug L.A."/>
            <person name="Sharon I."/>
            <person name="Castelle C.J."/>
            <person name="Probst A.J."/>
            <person name="Thomas B.C."/>
            <person name="Singh A."/>
            <person name="Wilkins M.J."/>
            <person name="Karaoz U."/>
            <person name="Brodie E.L."/>
            <person name="Williams K.H."/>
            <person name="Hubbard S.S."/>
            <person name="Banfield J.F."/>
        </authorList>
    </citation>
    <scope>NUCLEOTIDE SEQUENCE [LARGE SCALE GENOMIC DNA]</scope>
</reference>
<dbReference type="EMBL" id="MHLB01000048">
    <property type="protein sequence ID" value="OGZ01146.1"/>
    <property type="molecule type" value="Genomic_DNA"/>
</dbReference>
<dbReference type="Proteomes" id="UP000178348">
    <property type="component" value="Unassembled WGS sequence"/>
</dbReference>
<dbReference type="AlphaFoldDB" id="A0A1G2CID0"/>
<organism evidence="1 2">
    <name type="scientific">Candidatus Liptonbacteria bacterium RIFCSPLOWO2_01_FULL_53_13</name>
    <dbReference type="NCBI Taxonomy" id="1798651"/>
    <lineage>
        <taxon>Bacteria</taxon>
        <taxon>Candidatus Liptoniibacteriota</taxon>
    </lineage>
</organism>
<accession>A0A1G2CID0</accession>
<name>A0A1G2CID0_9BACT</name>
<protein>
    <submittedName>
        <fullName evidence="1">Uncharacterized protein</fullName>
    </submittedName>
</protein>
<evidence type="ECO:0000313" key="1">
    <source>
        <dbReference type="EMBL" id="OGZ01146.1"/>
    </source>
</evidence>
<gene>
    <name evidence="1" type="ORF">A2946_03825</name>
</gene>